<comment type="caution">
    <text evidence="2">The sequence shown here is derived from an EMBL/GenBank/DDBJ whole genome shotgun (WGS) entry which is preliminary data.</text>
</comment>
<keyword evidence="1" id="KW-1133">Transmembrane helix</keyword>
<gene>
    <name evidence="2" type="ORF">NS319_12255</name>
</gene>
<dbReference type="Proteomes" id="UP000072867">
    <property type="component" value="Unassembled WGS sequence"/>
</dbReference>
<name>A0A147HVA0_9SPHN</name>
<dbReference type="PATRIC" id="fig|33051.3.peg.3688"/>
<keyword evidence="1" id="KW-0472">Membrane</keyword>
<proteinExistence type="predicted"/>
<evidence type="ECO:0000313" key="3">
    <source>
        <dbReference type="Proteomes" id="UP000072867"/>
    </source>
</evidence>
<evidence type="ECO:0000313" key="2">
    <source>
        <dbReference type="EMBL" id="KTT68802.1"/>
    </source>
</evidence>
<dbReference type="EMBL" id="LDTD01000086">
    <property type="protein sequence ID" value="KTT68802.1"/>
    <property type="molecule type" value="Genomic_DNA"/>
</dbReference>
<evidence type="ECO:0000256" key="1">
    <source>
        <dbReference type="SAM" id="Phobius"/>
    </source>
</evidence>
<keyword evidence="1" id="KW-0812">Transmembrane</keyword>
<feature type="transmembrane region" description="Helical" evidence="1">
    <location>
        <begin position="121"/>
        <end position="140"/>
    </location>
</feature>
<sequence length="146" mass="15151">MADLYGLEFVGGPDGTSNPPRKLDGRIVGAKKRRTRSTKPATILNVGDRLYIGKLPANAVMQSIIGNFDTSLGSTTLSIGTTATPAKYVNGQTLTTTDRPTSIGPRAAAAVNGPVATDEDLWVTIGAAAIPAAVIGALYFEYTIAN</sequence>
<accession>A0A147HVA0</accession>
<dbReference type="RefSeq" id="WP_058733853.1">
    <property type="nucleotide sequence ID" value="NZ_LDTD01000086.1"/>
</dbReference>
<organism evidence="2 3">
    <name type="scientific">Sphingomonas sanguinis</name>
    <dbReference type="NCBI Taxonomy" id="33051"/>
    <lineage>
        <taxon>Bacteria</taxon>
        <taxon>Pseudomonadati</taxon>
        <taxon>Pseudomonadota</taxon>
        <taxon>Alphaproteobacteria</taxon>
        <taxon>Sphingomonadales</taxon>
        <taxon>Sphingomonadaceae</taxon>
        <taxon>Sphingomonas</taxon>
    </lineage>
</organism>
<reference evidence="2 3" key="1">
    <citation type="journal article" date="2016" name="Front. Microbiol.">
        <title>Genomic Resource of Rice Seed Associated Bacteria.</title>
        <authorList>
            <person name="Midha S."/>
            <person name="Bansal K."/>
            <person name="Sharma S."/>
            <person name="Kumar N."/>
            <person name="Patil P.P."/>
            <person name="Chaudhry V."/>
            <person name="Patil P.B."/>
        </authorList>
    </citation>
    <scope>NUCLEOTIDE SEQUENCE [LARGE SCALE GENOMIC DNA]</scope>
    <source>
        <strain evidence="2 3">NS319</strain>
    </source>
</reference>
<protein>
    <submittedName>
        <fullName evidence="2">Uncharacterized protein</fullName>
    </submittedName>
</protein>
<dbReference type="AlphaFoldDB" id="A0A147HVA0"/>